<feature type="domain" description="HTH araC/xylS-type" evidence="4">
    <location>
        <begin position="168"/>
        <end position="266"/>
    </location>
</feature>
<dbReference type="InterPro" id="IPR014710">
    <property type="entry name" value="RmlC-like_jellyroll"/>
</dbReference>
<evidence type="ECO:0000259" key="4">
    <source>
        <dbReference type="PROSITE" id="PS01124"/>
    </source>
</evidence>
<keyword evidence="1" id="KW-0805">Transcription regulation</keyword>
<keyword evidence="6" id="KW-1185">Reference proteome</keyword>
<dbReference type="Pfam" id="PF02311">
    <property type="entry name" value="AraC_binding"/>
    <property type="match status" value="1"/>
</dbReference>
<dbReference type="InterPro" id="IPR037923">
    <property type="entry name" value="HTH-like"/>
</dbReference>
<dbReference type="OrthoDB" id="249627at2"/>
<dbReference type="GO" id="GO:0003700">
    <property type="term" value="F:DNA-binding transcription factor activity"/>
    <property type="evidence" value="ECO:0007669"/>
    <property type="project" value="InterPro"/>
</dbReference>
<evidence type="ECO:0000313" key="5">
    <source>
        <dbReference type="EMBL" id="OXM15106.1"/>
    </source>
</evidence>
<dbReference type="EMBL" id="NMUQ01000002">
    <property type="protein sequence ID" value="OXM15106.1"/>
    <property type="molecule type" value="Genomic_DNA"/>
</dbReference>
<keyword evidence="3" id="KW-0804">Transcription</keyword>
<sequence length="278" mass="31933">MYYFEFGKDYYFPGERHNFWEMVYVDKGEIEVLADTKRYSLKQGGLIFHKPNEFHSFTTMHGKAPNVIVLTFDCDSNMMNNFAEKVFQLDSEQRNQMARIISEGANAFAFPFGYPLIRKINQPIGSEQLLKCYLETFLILLLRDGASNDHGRAPLLMPKEKDEGMLLSTIVALMEERLSSQLSLAEISNTLHIANTKLKELFKRHTGKTIMEYYANMKIEKAKLLIREDAHNFTEISRQLGFSSVHYFSKAFKRATGMSPSEYAKSVKARSGIQQGAF</sequence>
<dbReference type="PROSITE" id="PS01124">
    <property type="entry name" value="HTH_ARAC_FAMILY_2"/>
    <property type="match status" value="1"/>
</dbReference>
<evidence type="ECO:0000256" key="2">
    <source>
        <dbReference type="ARBA" id="ARBA00023125"/>
    </source>
</evidence>
<dbReference type="Proteomes" id="UP000215145">
    <property type="component" value="Unassembled WGS sequence"/>
</dbReference>
<dbReference type="PANTHER" id="PTHR43280:SF2">
    <property type="entry name" value="HTH-TYPE TRANSCRIPTIONAL REGULATOR EXSA"/>
    <property type="match status" value="1"/>
</dbReference>
<dbReference type="PANTHER" id="PTHR43280">
    <property type="entry name" value="ARAC-FAMILY TRANSCRIPTIONAL REGULATOR"/>
    <property type="match status" value="1"/>
</dbReference>
<dbReference type="InterPro" id="IPR018062">
    <property type="entry name" value="HTH_AraC-typ_CS"/>
</dbReference>
<proteinExistence type="predicted"/>
<dbReference type="PROSITE" id="PS00041">
    <property type="entry name" value="HTH_ARAC_FAMILY_1"/>
    <property type="match status" value="1"/>
</dbReference>
<keyword evidence="2" id="KW-0238">DNA-binding</keyword>
<dbReference type="PRINTS" id="PR00032">
    <property type="entry name" value="HTHARAC"/>
</dbReference>
<protein>
    <submittedName>
        <fullName evidence="5">AraC family transcriptional regulator</fullName>
    </submittedName>
</protein>
<dbReference type="GO" id="GO:0043565">
    <property type="term" value="F:sequence-specific DNA binding"/>
    <property type="evidence" value="ECO:0007669"/>
    <property type="project" value="InterPro"/>
</dbReference>
<evidence type="ECO:0000313" key="6">
    <source>
        <dbReference type="Proteomes" id="UP000215145"/>
    </source>
</evidence>
<name>A0A229NYK7_9BACL</name>
<dbReference type="Gene3D" id="2.60.120.10">
    <property type="entry name" value="Jelly Rolls"/>
    <property type="match status" value="1"/>
</dbReference>
<dbReference type="AlphaFoldDB" id="A0A229NYK7"/>
<dbReference type="InterPro" id="IPR003313">
    <property type="entry name" value="AraC-bd"/>
</dbReference>
<organism evidence="5 6">
    <name type="scientific">Paenibacillus herberti</name>
    <dbReference type="NCBI Taxonomy" id="1619309"/>
    <lineage>
        <taxon>Bacteria</taxon>
        <taxon>Bacillati</taxon>
        <taxon>Bacillota</taxon>
        <taxon>Bacilli</taxon>
        <taxon>Bacillales</taxon>
        <taxon>Paenibacillaceae</taxon>
        <taxon>Paenibacillus</taxon>
    </lineage>
</organism>
<gene>
    <name evidence="5" type="ORF">CGZ75_15760</name>
</gene>
<dbReference type="Gene3D" id="1.10.10.60">
    <property type="entry name" value="Homeodomain-like"/>
    <property type="match status" value="2"/>
</dbReference>
<accession>A0A229NYK7</accession>
<dbReference type="SUPFAM" id="SSF46689">
    <property type="entry name" value="Homeodomain-like"/>
    <property type="match status" value="1"/>
</dbReference>
<dbReference type="SMART" id="SM00342">
    <property type="entry name" value="HTH_ARAC"/>
    <property type="match status" value="1"/>
</dbReference>
<comment type="caution">
    <text evidence="5">The sequence shown here is derived from an EMBL/GenBank/DDBJ whole genome shotgun (WGS) entry which is preliminary data.</text>
</comment>
<dbReference type="InterPro" id="IPR009057">
    <property type="entry name" value="Homeodomain-like_sf"/>
</dbReference>
<dbReference type="InterPro" id="IPR018060">
    <property type="entry name" value="HTH_AraC"/>
</dbReference>
<dbReference type="Pfam" id="PF12833">
    <property type="entry name" value="HTH_18"/>
    <property type="match status" value="1"/>
</dbReference>
<dbReference type="SUPFAM" id="SSF51215">
    <property type="entry name" value="Regulatory protein AraC"/>
    <property type="match status" value="1"/>
</dbReference>
<evidence type="ECO:0000256" key="3">
    <source>
        <dbReference type="ARBA" id="ARBA00023163"/>
    </source>
</evidence>
<evidence type="ECO:0000256" key="1">
    <source>
        <dbReference type="ARBA" id="ARBA00023015"/>
    </source>
</evidence>
<reference evidence="5 6" key="1">
    <citation type="submission" date="2017-07" db="EMBL/GenBank/DDBJ databases">
        <title>Paenibacillus herberti R33 genome sequencing and assembly.</title>
        <authorList>
            <person name="Su W."/>
        </authorList>
    </citation>
    <scope>NUCLEOTIDE SEQUENCE [LARGE SCALE GENOMIC DNA]</scope>
    <source>
        <strain evidence="5 6">R33</strain>
    </source>
</reference>
<dbReference type="InterPro" id="IPR020449">
    <property type="entry name" value="Tscrpt_reg_AraC-type_HTH"/>
</dbReference>